<evidence type="ECO:0000256" key="2">
    <source>
        <dbReference type="SAM" id="MobiDB-lite"/>
    </source>
</evidence>
<organism evidence="3 4">
    <name type="scientific">Lachnospira eligens</name>
    <dbReference type="NCBI Taxonomy" id="39485"/>
    <lineage>
        <taxon>Bacteria</taxon>
        <taxon>Bacillati</taxon>
        <taxon>Bacillota</taxon>
        <taxon>Clostridia</taxon>
        <taxon>Lachnospirales</taxon>
        <taxon>Lachnospiraceae</taxon>
        <taxon>Lachnospira</taxon>
    </lineage>
</organism>
<feature type="region of interest" description="Disordered" evidence="2">
    <location>
        <begin position="429"/>
        <end position="467"/>
    </location>
</feature>
<gene>
    <name evidence="3" type="ORF">ERS852490_02764</name>
</gene>
<proteinExistence type="predicted"/>
<feature type="compositionally biased region" description="Basic and acidic residues" evidence="2">
    <location>
        <begin position="315"/>
        <end position="332"/>
    </location>
</feature>
<dbReference type="InterPro" id="IPR011990">
    <property type="entry name" value="TPR-like_helical_dom_sf"/>
</dbReference>
<feature type="coiled-coil region" evidence="1">
    <location>
        <begin position="200"/>
        <end position="230"/>
    </location>
</feature>
<sequence>MNKYELGIKIDQIKKLAAKKEYTEAAAIAKDINWTKVKDWQALATAINVQEAVGDYEEARDMAILAYNRNLGGRKLVYKLTEFFIKVGDFDNANELYEEYSKSSQHDVSRFILYYDLRKAQNASDNELVGILEDYRDHEIDEKYMYELAKLYYKTGRKEECIKTCDNIVLWFQDGIYVEKAVQLKEKLGVVLTKTQKGILEDVRKRKEDIEATKEELFAKQKELANLKRDEVEDVFREEDEKEQKSTGKQPVPEVSLNVPEFAKEQEEGPLSIDLVQNDQNDDIKAFLMKALNKDEDADNTKDSSVVMSKIETPQVEKPEVSETLSKDGEKNFSSEINKANVSLKELIENAKQKLADNYEQINKEDEAEQRKEAEERINKEAENIDINVPVPEYNNLYDTRNLQEELAAKMSDLFGDEEEDADVKTFVPASKNKEEQLAEEVKTPAPVTEQVVNDDAEVQEDDDQIEGQMDITEWMQSVREEKYGKQDTKEFSKSELERYLDEKDEKSAAYEKLVEQKKAEALADGKEIDKEEAKRAALAQMAVDSARMDLAIRTGKAAARLEQAATAIENEDIPLVTAQIPTVSESMISDINSIMNEDIDNKDNKEEGEEAVVLDEVAAGVEPEETVIPFTRQEEEQPLTMEEEIEETEQIEKKLTGELAKIFRKYRDMPGLEEQLADLFDTIDDEMQMNSSASGNILISGNSSSDKTDLARTIIRAINTLYPDQPKKIAKTSGESINQRGIAKAMGRLKGTALIVEGAGTIQPKRINELLNCLEQDTGRMIVIFEDSDTDMNVLINFNPELTKTFNHRIVLKQYTVNELVEMAKRFARKRQYEVDDDALLELYLKIDKLHNVNDNIKLDDIKEIINQAIVNSERRASRRFFGGLKKKRSENGDVIFLTEADFKDR</sequence>
<feature type="compositionally biased region" description="Acidic residues" evidence="2">
    <location>
        <begin position="453"/>
        <end position="466"/>
    </location>
</feature>
<dbReference type="RefSeq" id="WP_055216538.1">
    <property type="nucleotide sequence ID" value="NZ_CZBU01000007.1"/>
</dbReference>
<dbReference type="Gene3D" id="1.25.40.10">
    <property type="entry name" value="Tetratricopeptide repeat domain"/>
    <property type="match status" value="1"/>
</dbReference>
<feature type="region of interest" description="Disordered" evidence="2">
    <location>
        <begin position="309"/>
        <end position="332"/>
    </location>
</feature>
<feature type="compositionally biased region" description="Basic and acidic residues" evidence="2">
    <location>
        <begin position="432"/>
        <end position="443"/>
    </location>
</feature>
<dbReference type="SUPFAM" id="SSF52540">
    <property type="entry name" value="P-loop containing nucleoside triphosphate hydrolases"/>
    <property type="match status" value="1"/>
</dbReference>
<reference evidence="3 4" key="1">
    <citation type="submission" date="2015-09" db="EMBL/GenBank/DDBJ databases">
        <authorList>
            <consortium name="Pathogen Informatics"/>
        </authorList>
    </citation>
    <scope>NUCLEOTIDE SEQUENCE [LARGE SCALE GENOMIC DNA]</scope>
    <source>
        <strain evidence="3 4">2789STDY5834875</strain>
    </source>
</reference>
<dbReference type="OrthoDB" id="9760891at2"/>
<name>A0A174Z4Q3_9FIRM</name>
<protein>
    <submittedName>
        <fullName evidence="3">Stage V sporulation protein K</fullName>
    </submittedName>
</protein>
<evidence type="ECO:0000313" key="4">
    <source>
        <dbReference type="Proteomes" id="UP000095621"/>
    </source>
</evidence>
<accession>A0A174Z4Q3</accession>
<feature type="coiled-coil region" evidence="1">
    <location>
        <begin position="334"/>
        <end position="385"/>
    </location>
</feature>
<dbReference type="Gene3D" id="3.40.50.300">
    <property type="entry name" value="P-loop containing nucleotide triphosphate hydrolases"/>
    <property type="match status" value="1"/>
</dbReference>
<evidence type="ECO:0000313" key="3">
    <source>
        <dbReference type="EMBL" id="CUQ79106.1"/>
    </source>
</evidence>
<dbReference type="EMBL" id="CZBU01000007">
    <property type="protein sequence ID" value="CUQ79106.1"/>
    <property type="molecule type" value="Genomic_DNA"/>
</dbReference>
<dbReference type="Proteomes" id="UP000095621">
    <property type="component" value="Unassembled WGS sequence"/>
</dbReference>
<evidence type="ECO:0000256" key="1">
    <source>
        <dbReference type="SAM" id="Coils"/>
    </source>
</evidence>
<keyword evidence="1" id="KW-0175">Coiled coil</keyword>
<dbReference type="InterPro" id="IPR027417">
    <property type="entry name" value="P-loop_NTPase"/>
</dbReference>
<dbReference type="AlphaFoldDB" id="A0A174Z4Q3"/>
<dbReference type="SUPFAM" id="SSF48452">
    <property type="entry name" value="TPR-like"/>
    <property type="match status" value="1"/>
</dbReference>